<dbReference type="EMBL" id="JAGRRH010000013">
    <property type="protein sequence ID" value="KAG7359490.1"/>
    <property type="molecule type" value="Genomic_DNA"/>
</dbReference>
<comment type="caution">
    <text evidence="2">The sequence shown here is derived from an EMBL/GenBank/DDBJ whole genome shotgun (WGS) entry which is preliminary data.</text>
</comment>
<accession>A0A9K3K8L0</accession>
<name>A0A9K3K8L0_9STRA</name>
<dbReference type="OrthoDB" id="41401at2759"/>
<feature type="signal peptide" evidence="1">
    <location>
        <begin position="1"/>
        <end position="27"/>
    </location>
</feature>
<evidence type="ECO:0008006" key="5">
    <source>
        <dbReference type="Google" id="ProtNLM"/>
    </source>
</evidence>
<sequence>MAMTSISAMTMYLFVIILLCLLGYDDANLLRGQSNMENLRERVLHPTLLSEEFRGKTWTDLGVDTTAAEKHRKQRQRNMQSSGGLSFGEPTYSYFALYEEFGPAFTTLGDTAGVRGTIFNTDARLNGLTEQYVEGALDGTCSSVSTKGKLLCTYEILLLNSENGFMATLVATGSVSLELFQPNLLIIEATGDDFGYKSGLLALTYTAGGDTPVVEIDIIV</sequence>
<dbReference type="AlphaFoldDB" id="A0A9K3K8L0"/>
<evidence type="ECO:0000313" key="4">
    <source>
        <dbReference type="Proteomes" id="UP000693970"/>
    </source>
</evidence>
<proteinExistence type="predicted"/>
<evidence type="ECO:0000313" key="2">
    <source>
        <dbReference type="EMBL" id="KAG7338918.1"/>
    </source>
</evidence>
<keyword evidence="4" id="KW-1185">Reference proteome</keyword>
<evidence type="ECO:0000256" key="1">
    <source>
        <dbReference type="SAM" id="SignalP"/>
    </source>
</evidence>
<evidence type="ECO:0000313" key="3">
    <source>
        <dbReference type="EMBL" id="KAG7359490.1"/>
    </source>
</evidence>
<reference evidence="2" key="1">
    <citation type="journal article" date="2021" name="Sci. Rep.">
        <title>Diploid genomic architecture of Nitzschia inconspicua, an elite biomass production diatom.</title>
        <authorList>
            <person name="Oliver A."/>
            <person name="Podell S."/>
            <person name="Pinowska A."/>
            <person name="Traller J.C."/>
            <person name="Smith S.R."/>
            <person name="McClure R."/>
            <person name="Beliaev A."/>
            <person name="Bohutskyi P."/>
            <person name="Hill E.A."/>
            <person name="Rabines A."/>
            <person name="Zheng H."/>
            <person name="Allen L.Z."/>
            <person name="Kuo A."/>
            <person name="Grigoriev I.V."/>
            <person name="Allen A.E."/>
            <person name="Hazlebeck D."/>
            <person name="Allen E.E."/>
        </authorList>
    </citation>
    <scope>NUCLEOTIDE SEQUENCE</scope>
    <source>
        <strain evidence="2">Hildebrandi</strain>
    </source>
</reference>
<dbReference type="EMBL" id="JAGRRH010000045">
    <property type="protein sequence ID" value="KAG7338918.1"/>
    <property type="molecule type" value="Genomic_DNA"/>
</dbReference>
<protein>
    <recommendedName>
        <fullName evidence="5">Dirigent protein</fullName>
    </recommendedName>
</protein>
<dbReference type="Proteomes" id="UP000693970">
    <property type="component" value="Unassembled WGS sequence"/>
</dbReference>
<organism evidence="2 4">
    <name type="scientific">Nitzschia inconspicua</name>
    <dbReference type="NCBI Taxonomy" id="303405"/>
    <lineage>
        <taxon>Eukaryota</taxon>
        <taxon>Sar</taxon>
        <taxon>Stramenopiles</taxon>
        <taxon>Ochrophyta</taxon>
        <taxon>Bacillariophyta</taxon>
        <taxon>Bacillariophyceae</taxon>
        <taxon>Bacillariophycidae</taxon>
        <taxon>Bacillariales</taxon>
        <taxon>Bacillariaceae</taxon>
        <taxon>Nitzschia</taxon>
    </lineage>
</organism>
<feature type="chain" id="PRO_5039844363" description="Dirigent protein" evidence="1">
    <location>
        <begin position="28"/>
        <end position="220"/>
    </location>
</feature>
<reference evidence="2" key="2">
    <citation type="submission" date="2021-04" db="EMBL/GenBank/DDBJ databases">
        <authorList>
            <person name="Podell S."/>
        </authorList>
    </citation>
    <scope>NUCLEOTIDE SEQUENCE</scope>
    <source>
        <strain evidence="2">Hildebrandi</strain>
    </source>
</reference>
<gene>
    <name evidence="2" type="ORF">IV203_002647</name>
    <name evidence="3" type="ORF">IV203_034588</name>
</gene>
<keyword evidence="1" id="KW-0732">Signal</keyword>